<protein>
    <recommendedName>
        <fullName evidence="5 13">Guanylate kinase</fullName>
        <ecNumber evidence="4 13">2.7.4.8</ecNumber>
    </recommendedName>
    <alternativeName>
        <fullName evidence="11 13">GMP kinase</fullName>
    </alternativeName>
</protein>
<proteinExistence type="inferred from homology"/>
<dbReference type="Pfam" id="PF00625">
    <property type="entry name" value="Guanylate_kin"/>
    <property type="match status" value="1"/>
</dbReference>
<dbReference type="NCBIfam" id="TIGR03263">
    <property type="entry name" value="guanyl_kin"/>
    <property type="match status" value="1"/>
</dbReference>
<keyword evidence="10 13" id="KW-0067">ATP-binding</keyword>
<dbReference type="GO" id="GO:0005524">
    <property type="term" value="F:ATP binding"/>
    <property type="evidence" value="ECO:0007669"/>
    <property type="project" value="UniProtKB-UniRule"/>
</dbReference>
<evidence type="ECO:0000256" key="11">
    <source>
        <dbReference type="ARBA" id="ARBA00030128"/>
    </source>
</evidence>
<evidence type="ECO:0000256" key="9">
    <source>
        <dbReference type="ARBA" id="ARBA00022777"/>
    </source>
</evidence>
<dbReference type="InterPro" id="IPR027417">
    <property type="entry name" value="P-loop_NTPase"/>
</dbReference>
<dbReference type="SUPFAM" id="SSF52540">
    <property type="entry name" value="P-loop containing nucleoside triphosphate hydrolases"/>
    <property type="match status" value="1"/>
</dbReference>
<dbReference type="Gene3D" id="3.40.50.300">
    <property type="entry name" value="P-loop containing nucleotide triphosphate hydrolases"/>
    <property type="match status" value="1"/>
</dbReference>
<dbReference type="GO" id="GO:0004385">
    <property type="term" value="F:GMP kinase activity"/>
    <property type="evidence" value="ECO:0007669"/>
    <property type="project" value="UniProtKB-UniRule"/>
</dbReference>
<reference evidence="15" key="2">
    <citation type="journal article" date="2021" name="PeerJ">
        <title>Extensive microbial diversity within the chicken gut microbiome revealed by metagenomics and culture.</title>
        <authorList>
            <person name="Gilroy R."/>
            <person name="Ravi A."/>
            <person name="Getino M."/>
            <person name="Pursley I."/>
            <person name="Horton D.L."/>
            <person name="Alikhan N.F."/>
            <person name="Baker D."/>
            <person name="Gharbi K."/>
            <person name="Hall N."/>
            <person name="Watson M."/>
            <person name="Adriaenssens E.M."/>
            <person name="Foster-Nyarko E."/>
            <person name="Jarju S."/>
            <person name="Secka A."/>
            <person name="Antonio M."/>
            <person name="Oren A."/>
            <person name="Chaudhuri R.R."/>
            <person name="La Ragione R."/>
            <person name="Hildebrand F."/>
            <person name="Pallen M.J."/>
        </authorList>
    </citation>
    <scope>NUCLEOTIDE SEQUENCE</scope>
    <source>
        <strain evidence="15">2830</strain>
    </source>
</reference>
<dbReference type="FunFam" id="3.30.63.10:FF:000005">
    <property type="entry name" value="Guanylate kinase"/>
    <property type="match status" value="1"/>
</dbReference>
<dbReference type="Proteomes" id="UP000824124">
    <property type="component" value="Unassembled WGS sequence"/>
</dbReference>
<dbReference type="PROSITE" id="PS00856">
    <property type="entry name" value="GUANYLATE_KINASE_1"/>
    <property type="match status" value="1"/>
</dbReference>
<dbReference type="PANTHER" id="PTHR23117">
    <property type="entry name" value="GUANYLATE KINASE-RELATED"/>
    <property type="match status" value="1"/>
</dbReference>
<dbReference type="EMBL" id="DVMH01000038">
    <property type="protein sequence ID" value="HIU11035.1"/>
    <property type="molecule type" value="Genomic_DNA"/>
</dbReference>
<dbReference type="PANTHER" id="PTHR23117:SF13">
    <property type="entry name" value="GUANYLATE KINASE"/>
    <property type="match status" value="1"/>
</dbReference>
<evidence type="ECO:0000313" key="16">
    <source>
        <dbReference type="Proteomes" id="UP000824124"/>
    </source>
</evidence>
<dbReference type="InterPro" id="IPR008145">
    <property type="entry name" value="GK/Ca_channel_bsu"/>
</dbReference>
<comment type="similarity">
    <text evidence="3 13">Belongs to the guanylate kinase family.</text>
</comment>
<dbReference type="InterPro" id="IPR008144">
    <property type="entry name" value="Guanylate_kin-like_dom"/>
</dbReference>
<sequence>MASKASLYVISGPSGVGKGTVCKALLAREKSLAYSVSATTRSRRPGEIDGVHYYFLSKEEFLRRVEAGEFLEWATVYDNYYGTLRPFVLEQLEHGRDVILEIDTNGALQVKKLMPDAKLVFLEPPSEQELLHRLVGRETESPEEIAKRQQCLAYEMSQKEYYDYAVVNDEVERAVDEIRQIIARRRSE</sequence>
<comment type="subcellular location">
    <subcellularLocation>
        <location evidence="2 13">Cytoplasm</location>
    </subcellularLocation>
</comment>
<feature type="domain" description="Guanylate kinase-like" evidence="14">
    <location>
        <begin position="5"/>
        <end position="183"/>
    </location>
</feature>
<evidence type="ECO:0000256" key="3">
    <source>
        <dbReference type="ARBA" id="ARBA00005790"/>
    </source>
</evidence>
<keyword evidence="9 13" id="KW-0418">Kinase</keyword>
<dbReference type="AlphaFoldDB" id="A0A9D1HL43"/>
<organism evidence="15 16">
    <name type="scientific">Candidatus Avidehalobacter gallistercoris</name>
    <dbReference type="NCBI Taxonomy" id="2840694"/>
    <lineage>
        <taxon>Bacteria</taxon>
        <taxon>Bacillati</taxon>
        <taxon>Bacillota</taxon>
        <taxon>Clostridia</taxon>
        <taxon>Eubacteriales</taxon>
        <taxon>Peptococcaceae</taxon>
        <taxon>Peptococcaceae incertae sedis</taxon>
        <taxon>Candidatus Avidehalobacter</taxon>
    </lineage>
</organism>
<keyword evidence="6 13" id="KW-0963">Cytoplasm</keyword>
<gene>
    <name evidence="13 15" type="primary">gmk</name>
    <name evidence="15" type="ORF">IAB00_07375</name>
</gene>
<dbReference type="InterPro" id="IPR020590">
    <property type="entry name" value="Guanylate_kinase_CS"/>
</dbReference>
<dbReference type="CDD" id="cd00071">
    <property type="entry name" value="GMPK"/>
    <property type="match status" value="1"/>
</dbReference>
<dbReference type="InterPro" id="IPR017665">
    <property type="entry name" value="Guanylate_kinase"/>
</dbReference>
<comment type="function">
    <text evidence="1 13">Essential for recycling GMP and indirectly, cGMP.</text>
</comment>
<evidence type="ECO:0000313" key="15">
    <source>
        <dbReference type="EMBL" id="HIU11035.1"/>
    </source>
</evidence>
<evidence type="ECO:0000256" key="5">
    <source>
        <dbReference type="ARBA" id="ARBA00016296"/>
    </source>
</evidence>
<comment type="caution">
    <text evidence="15">The sequence shown here is derived from an EMBL/GenBank/DDBJ whole genome shotgun (WGS) entry which is preliminary data.</text>
</comment>
<reference evidence="15" key="1">
    <citation type="submission" date="2020-10" db="EMBL/GenBank/DDBJ databases">
        <authorList>
            <person name="Gilroy R."/>
        </authorList>
    </citation>
    <scope>NUCLEOTIDE SEQUENCE</scope>
    <source>
        <strain evidence="15">2830</strain>
    </source>
</reference>
<feature type="binding site" evidence="13">
    <location>
        <begin position="12"/>
        <end position="19"/>
    </location>
    <ligand>
        <name>ATP</name>
        <dbReference type="ChEBI" id="CHEBI:30616"/>
    </ligand>
</feature>
<evidence type="ECO:0000256" key="4">
    <source>
        <dbReference type="ARBA" id="ARBA00012961"/>
    </source>
</evidence>
<evidence type="ECO:0000256" key="8">
    <source>
        <dbReference type="ARBA" id="ARBA00022741"/>
    </source>
</evidence>
<evidence type="ECO:0000259" key="14">
    <source>
        <dbReference type="PROSITE" id="PS50052"/>
    </source>
</evidence>
<evidence type="ECO:0000256" key="13">
    <source>
        <dbReference type="HAMAP-Rule" id="MF_00328"/>
    </source>
</evidence>
<dbReference type="PROSITE" id="PS50052">
    <property type="entry name" value="GUANYLATE_KINASE_2"/>
    <property type="match status" value="1"/>
</dbReference>
<keyword evidence="7 13" id="KW-0808">Transferase</keyword>
<evidence type="ECO:0000256" key="1">
    <source>
        <dbReference type="ARBA" id="ARBA00003531"/>
    </source>
</evidence>
<evidence type="ECO:0000256" key="12">
    <source>
        <dbReference type="ARBA" id="ARBA00048594"/>
    </source>
</evidence>
<comment type="catalytic activity">
    <reaction evidence="12 13">
        <text>GMP + ATP = GDP + ADP</text>
        <dbReference type="Rhea" id="RHEA:20780"/>
        <dbReference type="ChEBI" id="CHEBI:30616"/>
        <dbReference type="ChEBI" id="CHEBI:58115"/>
        <dbReference type="ChEBI" id="CHEBI:58189"/>
        <dbReference type="ChEBI" id="CHEBI:456216"/>
        <dbReference type="EC" id="2.7.4.8"/>
    </reaction>
</comment>
<dbReference type="Gene3D" id="3.30.63.10">
    <property type="entry name" value="Guanylate Kinase phosphate binding domain"/>
    <property type="match status" value="1"/>
</dbReference>
<evidence type="ECO:0000256" key="7">
    <source>
        <dbReference type="ARBA" id="ARBA00022679"/>
    </source>
</evidence>
<evidence type="ECO:0000256" key="10">
    <source>
        <dbReference type="ARBA" id="ARBA00022840"/>
    </source>
</evidence>
<dbReference type="EC" id="2.7.4.8" evidence="4 13"/>
<keyword evidence="8 13" id="KW-0547">Nucleotide-binding</keyword>
<evidence type="ECO:0000256" key="2">
    <source>
        <dbReference type="ARBA" id="ARBA00004496"/>
    </source>
</evidence>
<dbReference type="HAMAP" id="MF_00328">
    <property type="entry name" value="Guanylate_kinase"/>
    <property type="match status" value="1"/>
</dbReference>
<evidence type="ECO:0000256" key="6">
    <source>
        <dbReference type="ARBA" id="ARBA00022490"/>
    </source>
</evidence>
<dbReference type="GO" id="GO:0005829">
    <property type="term" value="C:cytosol"/>
    <property type="evidence" value="ECO:0007669"/>
    <property type="project" value="TreeGrafter"/>
</dbReference>
<dbReference type="SMART" id="SM00072">
    <property type="entry name" value="GuKc"/>
    <property type="match status" value="1"/>
</dbReference>
<accession>A0A9D1HL43</accession>
<name>A0A9D1HL43_9FIRM</name>